<feature type="transmembrane region" description="Helical" evidence="5">
    <location>
        <begin position="149"/>
        <end position="171"/>
    </location>
</feature>
<evidence type="ECO:0000259" key="6">
    <source>
        <dbReference type="PROSITE" id="PS50043"/>
    </source>
</evidence>
<keyword evidence="3" id="KW-0804">Transcription</keyword>
<evidence type="ECO:0000256" key="4">
    <source>
        <dbReference type="SAM" id="MobiDB-lite"/>
    </source>
</evidence>
<keyword evidence="2" id="KW-0238">DNA-binding</keyword>
<dbReference type="PRINTS" id="PR00038">
    <property type="entry name" value="HTHLUXR"/>
</dbReference>
<dbReference type="InterPro" id="IPR000792">
    <property type="entry name" value="Tscrpt_reg_LuxR_C"/>
</dbReference>
<dbReference type="PROSITE" id="PS50043">
    <property type="entry name" value="HTH_LUXR_2"/>
    <property type="match status" value="1"/>
</dbReference>
<sequence length="183" mass="19542">MGAQFKTMPEGTGKSGSPLDTLTAKQREVLELLLQHKTSKEIAQILGISPHTVDQRVDGAKDKLGAATRGDLAMIYRRLSGISERMTYEDSHIENPPIPVDSGLGNGAVAETAASGPMGIEGSQTESGIADYRVVPEMFDGRYGTAMRIGAIVLLALLLLLVVLGGLALYIQTSQVLEDWYGL</sequence>
<dbReference type="EMBL" id="CP119316">
    <property type="protein sequence ID" value="WEK47226.1"/>
    <property type="molecule type" value="Genomic_DNA"/>
</dbReference>
<accession>A0AAJ5X9V1</accession>
<evidence type="ECO:0000256" key="3">
    <source>
        <dbReference type="ARBA" id="ARBA00023163"/>
    </source>
</evidence>
<feature type="domain" description="HTH luxR-type" evidence="6">
    <location>
        <begin position="15"/>
        <end position="80"/>
    </location>
</feature>
<dbReference type="PANTHER" id="PTHR44688">
    <property type="entry name" value="DNA-BINDING TRANSCRIPTIONAL ACTIVATOR DEVR_DOSR"/>
    <property type="match status" value="1"/>
</dbReference>
<dbReference type="GO" id="GO:0006355">
    <property type="term" value="P:regulation of DNA-templated transcription"/>
    <property type="evidence" value="ECO:0007669"/>
    <property type="project" value="InterPro"/>
</dbReference>
<dbReference type="KEGG" id="acob:P0Y56_02785"/>
<keyword evidence="5" id="KW-0472">Membrane</keyword>
<evidence type="ECO:0000256" key="5">
    <source>
        <dbReference type="SAM" id="Phobius"/>
    </source>
</evidence>
<evidence type="ECO:0000313" key="7">
    <source>
        <dbReference type="EMBL" id="WEK47226.1"/>
    </source>
</evidence>
<evidence type="ECO:0000313" key="8">
    <source>
        <dbReference type="Proteomes" id="UP001218362"/>
    </source>
</evidence>
<dbReference type="InterPro" id="IPR036388">
    <property type="entry name" value="WH-like_DNA-bd_sf"/>
</dbReference>
<dbReference type="AlphaFoldDB" id="A0AAJ5X9V1"/>
<keyword evidence="5" id="KW-1133">Transmembrane helix</keyword>
<dbReference type="GO" id="GO:0003677">
    <property type="term" value="F:DNA binding"/>
    <property type="evidence" value="ECO:0007669"/>
    <property type="project" value="UniProtKB-KW"/>
</dbReference>
<name>A0AAJ5X9V1_9SPHN</name>
<dbReference type="SMART" id="SM00421">
    <property type="entry name" value="HTH_LUXR"/>
    <property type="match status" value="1"/>
</dbReference>
<evidence type="ECO:0000256" key="2">
    <source>
        <dbReference type="ARBA" id="ARBA00023125"/>
    </source>
</evidence>
<organism evidence="7 8">
    <name type="scientific">Candidatus Andeanibacterium colombiense</name>
    <dbReference type="NCBI Taxonomy" id="3121345"/>
    <lineage>
        <taxon>Bacteria</taxon>
        <taxon>Pseudomonadati</taxon>
        <taxon>Pseudomonadota</taxon>
        <taxon>Alphaproteobacteria</taxon>
        <taxon>Sphingomonadales</taxon>
        <taxon>Sphingomonadaceae</taxon>
        <taxon>Candidatus Andeanibacterium</taxon>
    </lineage>
</organism>
<protein>
    <submittedName>
        <fullName evidence="7">Helix-turn-helix transcriptional regulator</fullName>
    </submittedName>
</protein>
<dbReference type="Proteomes" id="UP001218362">
    <property type="component" value="Chromosome"/>
</dbReference>
<dbReference type="Pfam" id="PF00196">
    <property type="entry name" value="GerE"/>
    <property type="match status" value="1"/>
</dbReference>
<keyword evidence="5" id="KW-0812">Transmembrane</keyword>
<dbReference type="Gene3D" id="1.10.10.10">
    <property type="entry name" value="Winged helix-like DNA-binding domain superfamily/Winged helix DNA-binding domain"/>
    <property type="match status" value="1"/>
</dbReference>
<dbReference type="PANTHER" id="PTHR44688:SF16">
    <property type="entry name" value="DNA-BINDING TRANSCRIPTIONAL ACTIVATOR DEVR_DOSR"/>
    <property type="match status" value="1"/>
</dbReference>
<evidence type="ECO:0000256" key="1">
    <source>
        <dbReference type="ARBA" id="ARBA00023015"/>
    </source>
</evidence>
<proteinExistence type="predicted"/>
<dbReference type="CDD" id="cd06170">
    <property type="entry name" value="LuxR_C_like"/>
    <property type="match status" value="1"/>
</dbReference>
<reference evidence="7" key="1">
    <citation type="submission" date="2023-03" db="EMBL/GenBank/DDBJ databases">
        <title>Andean soil-derived lignocellulolytic bacterial consortium as a source of novel taxa and putative plastic-active enzymes.</title>
        <authorList>
            <person name="Diaz-Garcia L."/>
            <person name="Chuvochina M."/>
            <person name="Feuerriegel G."/>
            <person name="Bunk B."/>
            <person name="Sproer C."/>
            <person name="Streit W.R."/>
            <person name="Rodriguez L.M."/>
            <person name="Overmann J."/>
            <person name="Jimenez D.J."/>
        </authorList>
    </citation>
    <scope>NUCLEOTIDE SEQUENCE</scope>
    <source>
        <strain evidence="7">MAG 26</strain>
    </source>
</reference>
<dbReference type="SUPFAM" id="SSF46894">
    <property type="entry name" value="C-terminal effector domain of the bipartite response regulators"/>
    <property type="match status" value="1"/>
</dbReference>
<gene>
    <name evidence="7" type="ORF">P0Y56_02785</name>
</gene>
<dbReference type="InterPro" id="IPR016032">
    <property type="entry name" value="Sig_transdc_resp-reg_C-effctor"/>
</dbReference>
<keyword evidence="1" id="KW-0805">Transcription regulation</keyword>
<feature type="region of interest" description="Disordered" evidence="4">
    <location>
        <begin position="1"/>
        <end position="20"/>
    </location>
</feature>